<keyword evidence="3" id="KW-1185">Reference proteome</keyword>
<dbReference type="InterPro" id="IPR029045">
    <property type="entry name" value="ClpP/crotonase-like_dom_sf"/>
</dbReference>
<name>A0A0A5GH69_9BACI</name>
<evidence type="ECO:0000313" key="3">
    <source>
        <dbReference type="Proteomes" id="UP000030528"/>
    </source>
</evidence>
<evidence type="ECO:0000313" key="2">
    <source>
        <dbReference type="EMBL" id="KGX92591.1"/>
    </source>
</evidence>
<comment type="similarity">
    <text evidence="1">Belongs to the enoyl-CoA hydratase/isomerase family.</text>
</comment>
<dbReference type="RefSeq" id="WP_026800293.1">
    <property type="nucleotide sequence ID" value="NZ_AULI01000007.1"/>
</dbReference>
<gene>
    <name evidence="2" type="ORF">N781_14770</name>
</gene>
<dbReference type="InterPro" id="IPR001753">
    <property type="entry name" value="Enoyl-CoA_hydra/iso"/>
</dbReference>
<dbReference type="Gene3D" id="1.10.12.10">
    <property type="entry name" value="Lyase 2-enoyl-coa Hydratase, Chain A, domain 2"/>
    <property type="match status" value="1"/>
</dbReference>
<dbReference type="NCBIfam" id="NF005804">
    <property type="entry name" value="PRK07659.1"/>
    <property type="match status" value="1"/>
</dbReference>
<reference evidence="2 3" key="1">
    <citation type="submission" date="2013-08" db="EMBL/GenBank/DDBJ databases">
        <authorList>
            <person name="Huang J."/>
            <person name="Wang G."/>
        </authorList>
    </citation>
    <scope>NUCLEOTIDE SEQUENCE [LARGE SCALE GENOMIC DNA]</scope>
    <source>
        <strain evidence="2 3">JSM 076056</strain>
    </source>
</reference>
<dbReference type="PANTHER" id="PTHR43459">
    <property type="entry name" value="ENOYL-COA HYDRATASE"/>
    <property type="match status" value="1"/>
</dbReference>
<proteinExistence type="inferred from homology"/>
<dbReference type="Pfam" id="PF00378">
    <property type="entry name" value="ECH_1"/>
    <property type="match status" value="1"/>
</dbReference>
<comment type="caution">
    <text evidence="2">The sequence shown here is derived from an EMBL/GenBank/DDBJ whole genome shotgun (WGS) entry which is preliminary data.</text>
</comment>
<dbReference type="GO" id="GO:0003824">
    <property type="term" value="F:catalytic activity"/>
    <property type="evidence" value="ECO:0007669"/>
    <property type="project" value="UniProtKB-ARBA"/>
</dbReference>
<dbReference type="STRING" id="1385510.GCA_000425205_01900"/>
<dbReference type="Gene3D" id="3.90.226.10">
    <property type="entry name" value="2-enoyl-CoA Hydratase, Chain A, domain 1"/>
    <property type="match status" value="1"/>
</dbReference>
<sequence>MSYFRLVRKSGVSHLKFTRPDKLNALNHEALRELKEHIRDIEDNDDLIVLLSGEGNGFCAGGDVSMMEDVSGEHSFNNVMKDIEDIVIQFYLMPKLVISAVHGPTVGLGLSLALSTDYVIAKEDAKLSMNFIGVGLLPDGGGHFWLQERLGTQKAKRLIWEGSSFNGQAAYDVGLVDEVTEEDVERAGLKLAQRWQSQPLQAMIGTKEVYHRQKFERLKELLEQERMWQYELRHTEDHREGVQAFLQKRSPNFKGK</sequence>
<accession>A0A0A5GH69</accession>
<dbReference type="eggNOG" id="COG1024">
    <property type="taxonomic scope" value="Bacteria"/>
</dbReference>
<dbReference type="OrthoDB" id="9775794at2"/>
<protein>
    <submittedName>
        <fullName evidence="2">Enoyl-CoA hydratase</fullName>
    </submittedName>
</protein>
<organism evidence="2 3">
    <name type="scientific">Pontibacillus halophilus JSM 076056 = DSM 19796</name>
    <dbReference type="NCBI Taxonomy" id="1385510"/>
    <lineage>
        <taxon>Bacteria</taxon>
        <taxon>Bacillati</taxon>
        <taxon>Bacillota</taxon>
        <taxon>Bacilli</taxon>
        <taxon>Bacillales</taxon>
        <taxon>Bacillaceae</taxon>
        <taxon>Pontibacillus</taxon>
    </lineage>
</organism>
<dbReference type="SUPFAM" id="SSF52096">
    <property type="entry name" value="ClpP/crotonase"/>
    <property type="match status" value="1"/>
</dbReference>
<dbReference type="Proteomes" id="UP000030528">
    <property type="component" value="Unassembled WGS sequence"/>
</dbReference>
<dbReference type="CDD" id="cd06558">
    <property type="entry name" value="crotonase-like"/>
    <property type="match status" value="1"/>
</dbReference>
<dbReference type="PANTHER" id="PTHR43459:SF1">
    <property type="entry name" value="EG:BACN32G11.4 PROTEIN"/>
    <property type="match status" value="1"/>
</dbReference>
<dbReference type="InterPro" id="IPR014748">
    <property type="entry name" value="Enoyl-CoA_hydra_C"/>
</dbReference>
<evidence type="ECO:0000256" key="1">
    <source>
        <dbReference type="ARBA" id="ARBA00005254"/>
    </source>
</evidence>
<dbReference type="EMBL" id="AVPE01000005">
    <property type="protein sequence ID" value="KGX92591.1"/>
    <property type="molecule type" value="Genomic_DNA"/>
</dbReference>
<dbReference type="AlphaFoldDB" id="A0A0A5GH69"/>